<reference evidence="3 4" key="1">
    <citation type="journal article" date="2017" name="Int. J. Syst. Evol. Microbiol.">
        <title>Desulfovibrio senegalensis sp. nov., a mesophilic sulfate reducer isolated from marine sediment.</title>
        <authorList>
            <person name="Thioye A."/>
            <person name="Gam Z.B.A."/>
            <person name="Mbengue M."/>
            <person name="Cayol J.L."/>
            <person name="Joseph-Bartoli M."/>
            <person name="Toure-Kane C."/>
            <person name="Labat M."/>
        </authorList>
    </citation>
    <scope>NUCLEOTIDE SEQUENCE [LARGE SCALE GENOMIC DNA]</scope>
    <source>
        <strain evidence="3 4">DSM 101509</strain>
    </source>
</reference>
<comment type="caution">
    <text evidence="3">The sequence shown here is derived from an EMBL/GenBank/DDBJ whole genome shotgun (WGS) entry which is preliminary data.</text>
</comment>
<feature type="signal peptide" evidence="2">
    <location>
        <begin position="1"/>
        <end position="21"/>
    </location>
</feature>
<dbReference type="AlphaFoldDB" id="A0A6N6N5Y2"/>
<accession>A0A6N6N5Y2</accession>
<evidence type="ECO:0000313" key="4">
    <source>
        <dbReference type="Proteomes" id="UP000438699"/>
    </source>
</evidence>
<evidence type="ECO:0000256" key="1">
    <source>
        <dbReference type="SAM" id="MobiDB-lite"/>
    </source>
</evidence>
<organism evidence="3 4">
    <name type="scientific">Pseudodesulfovibrio senegalensis</name>
    <dbReference type="NCBI Taxonomy" id="1721087"/>
    <lineage>
        <taxon>Bacteria</taxon>
        <taxon>Pseudomonadati</taxon>
        <taxon>Thermodesulfobacteriota</taxon>
        <taxon>Desulfovibrionia</taxon>
        <taxon>Desulfovibrionales</taxon>
        <taxon>Desulfovibrionaceae</taxon>
    </lineage>
</organism>
<evidence type="ECO:0000256" key="2">
    <source>
        <dbReference type="SAM" id="SignalP"/>
    </source>
</evidence>
<dbReference type="Proteomes" id="UP000438699">
    <property type="component" value="Unassembled WGS sequence"/>
</dbReference>
<dbReference type="EMBL" id="WAIE01000001">
    <property type="protein sequence ID" value="KAB1443474.1"/>
    <property type="molecule type" value="Genomic_DNA"/>
</dbReference>
<feature type="chain" id="PRO_5026796377" evidence="2">
    <location>
        <begin position="22"/>
        <end position="453"/>
    </location>
</feature>
<evidence type="ECO:0000313" key="3">
    <source>
        <dbReference type="EMBL" id="KAB1443474.1"/>
    </source>
</evidence>
<protein>
    <submittedName>
        <fullName evidence="3">SH3 domain-containing protein</fullName>
    </submittedName>
</protein>
<keyword evidence="4" id="KW-1185">Reference proteome</keyword>
<dbReference type="OrthoDB" id="5449278at2"/>
<sequence length="453" mass="50601">MRRAVILTLWMVLLCAAAASAAEFGEIRYPDRTLNLRVERSPKAEWVGILQAGQPVRVAYLKDGWVAVFEPYMKTRDSVKVAGYANVKYLNKKRSKVEEKSWGAVMHPRTAVNIRSKRNARSSKMGKLVPGTNVRVDFPEDGWVAVLEDRATIRSKLNVRGFVKSTYLLPGPVAGTARKPASSPEAVQTTPPATGEGQVRGSVAPAPKTQKAEKAEEHAVSDTQDREAKAQTPVKPWGTVITAKHKVRIRKERSMTSHFVKTVAAGERIKIDFPKNGWFAVFEPDATVRSEQRALGYVLAEHLKKGEPVTVTPRPESLGNEGAKEARPAKPIIIKPDPLAASARPAPKGDKYLHGVHYKLLEKAETSRNGVDVVDMKIFVDVKQLPKATIMEDFAKSLWKEHRRSNKLLVIHIFLPEMDLDDISFIEAVYSHDEPLEFWARRTALYGTRFMDQ</sequence>
<name>A0A6N6N5Y2_9BACT</name>
<dbReference type="RefSeq" id="WP_151149846.1">
    <property type="nucleotide sequence ID" value="NZ_WAIE01000001.1"/>
</dbReference>
<feature type="region of interest" description="Disordered" evidence="1">
    <location>
        <begin position="173"/>
        <end position="232"/>
    </location>
</feature>
<feature type="compositionally biased region" description="Basic and acidic residues" evidence="1">
    <location>
        <begin position="210"/>
        <end position="229"/>
    </location>
</feature>
<keyword evidence="2" id="KW-0732">Signal</keyword>
<gene>
    <name evidence="3" type="ORF">F8A88_04285</name>
</gene>
<proteinExistence type="predicted"/>